<dbReference type="Proteomes" id="UP000076167">
    <property type="component" value="Unassembled WGS sequence"/>
</dbReference>
<keyword evidence="2" id="KW-1185">Reference proteome</keyword>
<evidence type="ECO:0000313" key="1">
    <source>
        <dbReference type="EMBL" id="KZD00867.1"/>
    </source>
</evidence>
<organism evidence="1 2">
    <name type="scientific">Thalassospira xiamenensis</name>
    <dbReference type="NCBI Taxonomy" id="220697"/>
    <lineage>
        <taxon>Bacteria</taxon>
        <taxon>Pseudomonadati</taxon>
        <taxon>Pseudomonadota</taxon>
        <taxon>Alphaproteobacteria</taxon>
        <taxon>Rhodospirillales</taxon>
        <taxon>Thalassospiraceae</taxon>
        <taxon>Thalassospira</taxon>
    </lineage>
</organism>
<accession>A0ABR5Y0C1</accession>
<dbReference type="RefSeq" id="WP_063095929.1">
    <property type="nucleotide sequence ID" value="NZ_LPXL01000041.1"/>
</dbReference>
<comment type="caution">
    <text evidence="1">The sequence shown here is derived from an EMBL/GenBank/DDBJ whole genome shotgun (WGS) entry which is preliminary data.</text>
</comment>
<sequence>MNEDAKQAGLAILQDLALWNRTAVFLEQEIERAAYRKCENALTAWCKKHDWHRGGTEKTDLENIWLAPKHWDIGDDNWLAGFWFCRRPDHTSNSYGVADLVGQGETDFGFYFDVDYKHIGGKKPWMAYISRSSFHIDRFAEHGWENLGEGIFFLPAKLNVESLISSWETGKWTHLTDPITDHLDSIVEHLELFDTFLEGAKSIQR</sequence>
<dbReference type="EMBL" id="LPXL01000041">
    <property type="protein sequence ID" value="KZD00867.1"/>
    <property type="molecule type" value="Genomic_DNA"/>
</dbReference>
<reference evidence="1 2" key="1">
    <citation type="submission" date="2015-12" db="EMBL/GenBank/DDBJ databases">
        <title>Genome sequence of Thalassospira xiamenensis MCCC 1A03005.</title>
        <authorList>
            <person name="Lu L."/>
            <person name="Lai Q."/>
            <person name="Shao Z."/>
            <person name="Qian P."/>
        </authorList>
    </citation>
    <scope>NUCLEOTIDE SEQUENCE [LARGE SCALE GENOMIC DNA]</scope>
    <source>
        <strain evidence="1 2">MCCC 1A03005</strain>
    </source>
</reference>
<gene>
    <name evidence="1" type="ORF">AUP40_21335</name>
</gene>
<protein>
    <submittedName>
        <fullName evidence="1">Uncharacterized protein</fullName>
    </submittedName>
</protein>
<name>A0ABR5Y0C1_9PROT</name>
<proteinExistence type="predicted"/>
<evidence type="ECO:0000313" key="2">
    <source>
        <dbReference type="Proteomes" id="UP000076167"/>
    </source>
</evidence>